<gene>
    <name evidence="1" type="ORF">CLIB1444_04S05908</name>
</gene>
<proteinExistence type="predicted"/>
<comment type="caution">
    <text evidence="1">The sequence shown here is derived from an EMBL/GenBank/DDBJ whole genome shotgun (WGS) entry which is preliminary data.</text>
</comment>
<name>A0ACA9Y7Q1_9ASCO</name>
<organism evidence="1 2">
    <name type="scientific">[Candida] jaroonii</name>
    <dbReference type="NCBI Taxonomy" id="467808"/>
    <lineage>
        <taxon>Eukaryota</taxon>
        <taxon>Fungi</taxon>
        <taxon>Dikarya</taxon>
        <taxon>Ascomycota</taxon>
        <taxon>Saccharomycotina</taxon>
        <taxon>Pichiomycetes</taxon>
        <taxon>Debaryomycetaceae</taxon>
        <taxon>Yamadazyma</taxon>
    </lineage>
</organism>
<reference evidence="1" key="1">
    <citation type="submission" date="2022-06" db="EMBL/GenBank/DDBJ databases">
        <authorList>
            <person name="Legras J.-L."/>
            <person name="Devillers H."/>
            <person name="Grondin C."/>
        </authorList>
    </citation>
    <scope>NUCLEOTIDE SEQUENCE</scope>
    <source>
        <strain evidence="1">CLIB 1444</strain>
    </source>
</reference>
<evidence type="ECO:0000313" key="1">
    <source>
        <dbReference type="EMBL" id="CAH6720698.1"/>
    </source>
</evidence>
<accession>A0ACA9Y7Q1</accession>
<dbReference type="EMBL" id="CALSDN010000004">
    <property type="protein sequence ID" value="CAH6720698.1"/>
    <property type="molecule type" value="Genomic_DNA"/>
</dbReference>
<evidence type="ECO:0000313" key="2">
    <source>
        <dbReference type="Proteomes" id="UP001152531"/>
    </source>
</evidence>
<protein>
    <submittedName>
        <fullName evidence="1">Kinetochore-associated protein Nnf1p</fullName>
    </submittedName>
</protein>
<dbReference type="Proteomes" id="UP001152531">
    <property type="component" value="Unassembled WGS sequence"/>
</dbReference>
<keyword evidence="2" id="KW-1185">Reference proteome</keyword>
<sequence>MERIRFERLKVVCTKALQESIKKSLDIEKIKKCYPTLASNEEGVKALEIARSQIIEFWLNNSLKEFELIFKERDIENKLNSLDDLIQLAKERSLNGAKPIQIDKLTPKEIIVANINYKKRQTIESLKLMYDQLIVDNNDLFDELTSIGKQSETIKSDIEKNFTSINKELGVINGGVDDNIDKLLDTVVNEL</sequence>